<dbReference type="Proteomes" id="UP000807342">
    <property type="component" value="Unassembled WGS sequence"/>
</dbReference>
<feature type="signal peptide" evidence="1">
    <location>
        <begin position="1"/>
        <end position="21"/>
    </location>
</feature>
<accession>A0A9P6C114</accession>
<evidence type="ECO:0000313" key="2">
    <source>
        <dbReference type="EMBL" id="KAF9447202.1"/>
    </source>
</evidence>
<evidence type="ECO:0000313" key="3">
    <source>
        <dbReference type="Proteomes" id="UP000807342"/>
    </source>
</evidence>
<reference evidence="2" key="1">
    <citation type="submission" date="2020-11" db="EMBL/GenBank/DDBJ databases">
        <authorList>
            <consortium name="DOE Joint Genome Institute"/>
            <person name="Ahrendt S."/>
            <person name="Riley R."/>
            <person name="Andreopoulos W."/>
            <person name="Labutti K."/>
            <person name="Pangilinan J."/>
            <person name="Ruiz-Duenas F.J."/>
            <person name="Barrasa J.M."/>
            <person name="Sanchez-Garcia M."/>
            <person name="Camarero S."/>
            <person name="Miyauchi S."/>
            <person name="Serrano A."/>
            <person name="Linde D."/>
            <person name="Babiker R."/>
            <person name="Drula E."/>
            <person name="Ayuso-Fernandez I."/>
            <person name="Pacheco R."/>
            <person name="Padilla G."/>
            <person name="Ferreira P."/>
            <person name="Barriuso J."/>
            <person name="Kellner H."/>
            <person name="Castanera R."/>
            <person name="Alfaro M."/>
            <person name="Ramirez L."/>
            <person name="Pisabarro A.G."/>
            <person name="Kuo A."/>
            <person name="Tritt A."/>
            <person name="Lipzen A."/>
            <person name="He G."/>
            <person name="Yan M."/>
            <person name="Ng V."/>
            <person name="Cullen D."/>
            <person name="Martin F."/>
            <person name="Rosso M.-N."/>
            <person name="Henrissat B."/>
            <person name="Hibbett D."/>
            <person name="Martinez A.T."/>
            <person name="Grigoriev I.V."/>
        </authorList>
    </citation>
    <scope>NUCLEOTIDE SEQUENCE</scope>
    <source>
        <strain evidence="2">MF-IS2</strain>
    </source>
</reference>
<evidence type="ECO:0000256" key="1">
    <source>
        <dbReference type="SAM" id="SignalP"/>
    </source>
</evidence>
<keyword evidence="3" id="KW-1185">Reference proteome</keyword>
<protein>
    <submittedName>
        <fullName evidence="2">Uncharacterized protein</fullName>
    </submittedName>
</protein>
<comment type="caution">
    <text evidence="2">The sequence shown here is derived from an EMBL/GenBank/DDBJ whole genome shotgun (WGS) entry which is preliminary data.</text>
</comment>
<proteinExistence type="predicted"/>
<sequence>MFGSAKAHLFLLLFMPVSLLCHGLLSRSATVLEGYYFSMTFYIHASKNMPP</sequence>
<organism evidence="2 3">
    <name type="scientific">Macrolepiota fuliginosa MF-IS2</name>
    <dbReference type="NCBI Taxonomy" id="1400762"/>
    <lineage>
        <taxon>Eukaryota</taxon>
        <taxon>Fungi</taxon>
        <taxon>Dikarya</taxon>
        <taxon>Basidiomycota</taxon>
        <taxon>Agaricomycotina</taxon>
        <taxon>Agaricomycetes</taxon>
        <taxon>Agaricomycetidae</taxon>
        <taxon>Agaricales</taxon>
        <taxon>Agaricineae</taxon>
        <taxon>Agaricaceae</taxon>
        <taxon>Macrolepiota</taxon>
    </lineage>
</organism>
<gene>
    <name evidence="2" type="ORF">P691DRAFT_802886</name>
</gene>
<feature type="chain" id="PRO_5040150347" evidence="1">
    <location>
        <begin position="22"/>
        <end position="51"/>
    </location>
</feature>
<dbReference type="EMBL" id="MU151211">
    <property type="protein sequence ID" value="KAF9447202.1"/>
    <property type="molecule type" value="Genomic_DNA"/>
</dbReference>
<feature type="non-terminal residue" evidence="2">
    <location>
        <position position="51"/>
    </location>
</feature>
<keyword evidence="1" id="KW-0732">Signal</keyword>
<dbReference type="AlphaFoldDB" id="A0A9P6C114"/>
<name>A0A9P6C114_9AGAR</name>